<comment type="similarity">
    <text evidence="3">Belongs to the Maf family.</text>
</comment>
<organism evidence="4">
    <name type="scientific">Gordonia sp. MP11Mi</name>
    <dbReference type="NCBI Taxonomy" id="3022769"/>
    <lineage>
        <taxon>Bacteria</taxon>
        <taxon>Bacillati</taxon>
        <taxon>Actinomycetota</taxon>
        <taxon>Actinomycetes</taxon>
        <taxon>Mycobacteriales</taxon>
        <taxon>Gordoniaceae</taxon>
        <taxon>Gordonia</taxon>
    </lineage>
</organism>
<dbReference type="PIRSF" id="PIRSF006305">
    <property type="entry name" value="Maf"/>
    <property type="match status" value="1"/>
</dbReference>
<keyword evidence="2 3" id="KW-0378">Hydrolase</keyword>
<keyword evidence="3" id="KW-0546">Nucleotide metabolism</keyword>
<proteinExistence type="inferred from homology"/>
<feature type="active site" description="Proton acceptor" evidence="3">
    <location>
        <position position="87"/>
    </location>
</feature>
<gene>
    <name evidence="4" type="ORF">MP11Mi_02420</name>
</gene>
<dbReference type="InterPro" id="IPR003697">
    <property type="entry name" value="Maf-like"/>
</dbReference>
<dbReference type="InterPro" id="IPR029001">
    <property type="entry name" value="ITPase-like_fam"/>
</dbReference>
<dbReference type="GO" id="GO:0047429">
    <property type="term" value="F:nucleoside triphosphate diphosphatase activity"/>
    <property type="evidence" value="ECO:0007669"/>
    <property type="project" value="UniProtKB-EC"/>
</dbReference>
<dbReference type="EC" id="3.6.1.9" evidence="3"/>
<dbReference type="AlphaFoldDB" id="A0AA97CRP7"/>
<comment type="catalytic activity">
    <reaction evidence="3">
        <text>a 2'-deoxyribonucleoside 5'-triphosphate + H2O = a 2'-deoxyribonucleoside 5'-phosphate + diphosphate + H(+)</text>
        <dbReference type="Rhea" id="RHEA:44644"/>
        <dbReference type="ChEBI" id="CHEBI:15377"/>
        <dbReference type="ChEBI" id="CHEBI:15378"/>
        <dbReference type="ChEBI" id="CHEBI:33019"/>
        <dbReference type="ChEBI" id="CHEBI:61560"/>
        <dbReference type="ChEBI" id="CHEBI:65317"/>
        <dbReference type="EC" id="3.6.1.9"/>
    </reaction>
</comment>
<protein>
    <recommendedName>
        <fullName evidence="3">Nucleoside triphosphate pyrophosphatase</fullName>
        <ecNumber evidence="3">3.6.1.9</ecNumber>
    </recommendedName>
    <alternativeName>
        <fullName evidence="3">Nucleotide pyrophosphatase</fullName>
        <shortName evidence="3">Nucleotide PPase</shortName>
    </alternativeName>
</protein>
<sequence>MGSTSVVLGSASPARLRVLRDAGLVPQVLVADLDEDAIIAPMGEASPTDVVTRLARAKGDAIVSSILSDGDPSFDAARADGVVLTCDSMLLLDGELSGKPHSPDVAVERWKRMRGKTGHLLTGHCVTRLSDGAVESAAADHKSTDIAFSNISDDTITRYVATGEPLKVAGAFTLDGFGGWLLDGISGDPSSVIGISLPLTRELLARVGVDVTDLWRT</sequence>
<dbReference type="RefSeq" id="WP_420040505.1">
    <property type="nucleotide sequence ID" value="NZ_CP128986.1"/>
</dbReference>
<dbReference type="CDD" id="cd00555">
    <property type="entry name" value="Maf"/>
    <property type="match status" value="1"/>
</dbReference>
<dbReference type="GO" id="GO:0009117">
    <property type="term" value="P:nucleotide metabolic process"/>
    <property type="evidence" value="ECO:0007669"/>
    <property type="project" value="UniProtKB-KW"/>
</dbReference>
<comment type="caution">
    <text evidence="3">Lacks conserved residue(s) required for the propagation of feature annotation.</text>
</comment>
<comment type="subcellular location">
    <subcellularLocation>
        <location evidence="3">Cytoplasm</location>
    </subcellularLocation>
</comment>
<dbReference type="EMBL" id="CP128986">
    <property type="protein sequence ID" value="WOC11175.1"/>
    <property type="molecule type" value="Genomic_DNA"/>
</dbReference>
<evidence type="ECO:0000256" key="2">
    <source>
        <dbReference type="ARBA" id="ARBA00022801"/>
    </source>
</evidence>
<reference evidence="4" key="1">
    <citation type="submission" date="2023-06" db="EMBL/GenBank/DDBJ databases">
        <title>Gordonia sp. nov. and Pseudochrobactrum sp. nov., two species isolated from the burying beetle Nicrophorus vespilloides.</title>
        <authorList>
            <person name="Poehlein A."/>
            <person name="Guzman J."/>
            <person name="Daniel R."/>
            <person name="Vilcinskas A."/>
        </authorList>
    </citation>
    <scope>NUCLEOTIDE SEQUENCE</scope>
    <source>
        <strain evidence="4">MP11Mi</strain>
    </source>
</reference>
<accession>A0AA97CRP7</accession>
<dbReference type="Pfam" id="PF02545">
    <property type="entry name" value="Maf"/>
    <property type="match status" value="1"/>
</dbReference>
<dbReference type="HAMAP" id="MF_00528">
    <property type="entry name" value="Maf"/>
    <property type="match status" value="1"/>
</dbReference>
<evidence type="ECO:0000256" key="1">
    <source>
        <dbReference type="ARBA" id="ARBA00001968"/>
    </source>
</evidence>
<evidence type="ECO:0000313" key="4">
    <source>
        <dbReference type="EMBL" id="WOC11175.1"/>
    </source>
</evidence>
<name>A0AA97CRP7_9ACTN</name>
<dbReference type="GO" id="GO:0005737">
    <property type="term" value="C:cytoplasm"/>
    <property type="evidence" value="ECO:0007669"/>
    <property type="project" value="UniProtKB-SubCell"/>
</dbReference>
<dbReference type="PANTHER" id="PTHR43213">
    <property type="entry name" value="BIFUNCTIONAL DTTP/UTP PYROPHOSPHATASE/METHYLTRANSFERASE PROTEIN-RELATED"/>
    <property type="match status" value="1"/>
</dbReference>
<dbReference type="SUPFAM" id="SSF52972">
    <property type="entry name" value="ITPase-like"/>
    <property type="match status" value="1"/>
</dbReference>
<keyword evidence="3" id="KW-0963">Cytoplasm</keyword>
<comment type="cofactor">
    <cofactor evidence="1 3">
        <name>a divalent metal cation</name>
        <dbReference type="ChEBI" id="CHEBI:60240"/>
    </cofactor>
</comment>
<dbReference type="PANTHER" id="PTHR43213:SF5">
    <property type="entry name" value="BIFUNCTIONAL DTTP_UTP PYROPHOSPHATASE_METHYLTRANSFERASE PROTEIN-RELATED"/>
    <property type="match status" value="1"/>
</dbReference>
<dbReference type="Gene3D" id="3.90.950.10">
    <property type="match status" value="1"/>
</dbReference>
<evidence type="ECO:0000256" key="3">
    <source>
        <dbReference type="HAMAP-Rule" id="MF_00528"/>
    </source>
</evidence>
<comment type="catalytic activity">
    <reaction evidence="3">
        <text>a ribonucleoside 5'-triphosphate + H2O = a ribonucleoside 5'-phosphate + diphosphate + H(+)</text>
        <dbReference type="Rhea" id="RHEA:23996"/>
        <dbReference type="ChEBI" id="CHEBI:15377"/>
        <dbReference type="ChEBI" id="CHEBI:15378"/>
        <dbReference type="ChEBI" id="CHEBI:33019"/>
        <dbReference type="ChEBI" id="CHEBI:58043"/>
        <dbReference type="ChEBI" id="CHEBI:61557"/>
        <dbReference type="EC" id="3.6.1.9"/>
    </reaction>
</comment>
<dbReference type="NCBIfam" id="TIGR00172">
    <property type="entry name" value="maf"/>
    <property type="match status" value="1"/>
</dbReference>
<comment type="function">
    <text evidence="3">Nucleoside triphosphate pyrophosphatase. May have a dual role in cell division arrest and in preventing the incorporation of modified nucleotides into cellular nucleic acids.</text>
</comment>